<name>A0A931D9M3_9MICC</name>
<dbReference type="RefSeq" id="WP_196835820.1">
    <property type="nucleotide sequence ID" value="NZ_JADOTZ010000001.1"/>
</dbReference>
<evidence type="ECO:0000256" key="1">
    <source>
        <dbReference type="ARBA" id="ARBA00004141"/>
    </source>
</evidence>
<gene>
    <name evidence="7" type="ORF">IW252_001289</name>
</gene>
<dbReference type="EMBL" id="JADOTZ010000001">
    <property type="protein sequence ID" value="MBG6084522.1"/>
    <property type="molecule type" value="Genomic_DNA"/>
</dbReference>
<feature type="transmembrane region" description="Helical" evidence="5">
    <location>
        <begin position="637"/>
        <end position="655"/>
    </location>
</feature>
<dbReference type="InterPro" id="IPR017500">
    <property type="entry name" value="Phage_infect_YhgE_N"/>
</dbReference>
<evidence type="ECO:0000313" key="8">
    <source>
        <dbReference type="Proteomes" id="UP000625033"/>
    </source>
</evidence>
<comment type="caution">
    <text evidence="7">The sequence shown here is derived from an EMBL/GenBank/DDBJ whole genome shotgun (WGS) entry which is preliminary data.</text>
</comment>
<dbReference type="PANTHER" id="PTHR43077:SF10">
    <property type="entry name" value="TRANSPORT PERMEASE PROTEIN"/>
    <property type="match status" value="1"/>
</dbReference>
<feature type="transmembrane region" description="Helical" evidence="5">
    <location>
        <begin position="606"/>
        <end position="630"/>
    </location>
</feature>
<dbReference type="SUPFAM" id="SSF101967">
    <property type="entry name" value="Adhesin YadA, collagen-binding domain"/>
    <property type="match status" value="1"/>
</dbReference>
<dbReference type="NCBIfam" id="TIGR03062">
    <property type="entry name" value="pip_yhgE_Cterm"/>
    <property type="match status" value="1"/>
</dbReference>
<protein>
    <submittedName>
        <fullName evidence="7">Membrane protein</fullName>
    </submittedName>
</protein>
<dbReference type="InterPro" id="IPR023908">
    <property type="entry name" value="xxxLxxG_rpt"/>
</dbReference>
<feature type="transmembrane region" description="Helical" evidence="5">
    <location>
        <begin position="689"/>
        <end position="712"/>
    </location>
</feature>
<keyword evidence="3 5" id="KW-1133">Transmembrane helix</keyword>
<feature type="domain" description="ABC-2 type transporter transmembrane" evidence="6">
    <location>
        <begin position="517"/>
        <end position="709"/>
    </location>
</feature>
<sequence>MTALQLARSELLRMTNGRLAKIAIVALTLVPLLYGALYLYANWDPYGHLNNVKAALVNLDAGAEQSAEEGGEAERLEVGDDVTESLLQDGTFGWVVVDSRQAAEDGVAAGDYAFALTIPEDFSASLASPEDFDAAEQAILELTTNDANNAMVGTIADKLAGEVHNSVAAQVGQETANQFLTGFGRIHTQLTQASDGAGELHGGTSRVADGADDLAGGAGQVTDGAAELATGAHTLAGGTTDLVAGQEQLLDGADRLSTGAEDLTAGATELSTGLTTLQDRTAELPAQAEQLADGAAQVADGNEQLNAKVQAAADAVEEVEQDATARVDAAAQDLVDRGVITAEQREQLADALEEQAADSSAAHQIEQTRADLDAARQDVARLADGSRQVADGTRQLADSVPALKEGITSAANGGAQVADGAAQLATGASTLTDGQRAAVDGAEQLDDGAGQLAAGADELSGGAQELAAGAGTLADGAHQTDDGAAELAQRLGDGAGEVPNPDAAEKERVSTVIGDPVSISTTSQTAATNYGHQLAPFFLALAVWIGAFMLVQLMRPITRRALASNAANWKIAIGGWLPFLVISLLQATVLYAVVVFGLGLQAAHPWLTWALLLGSSCAFTALIQGIVAFLGTPGKMVVLILLVLQLVSAGGTFPWETTPEPLHAAHEVLPLGFIVTGMRHLLYGADLSVLGPVVAALAAYTALGLALSTLAVRRHKYWTLKTFQPELAA</sequence>
<keyword evidence="4 5" id="KW-0472">Membrane</keyword>
<dbReference type="InterPro" id="IPR051328">
    <property type="entry name" value="T7SS_ABC-Transporter"/>
</dbReference>
<evidence type="ECO:0000259" key="6">
    <source>
        <dbReference type="Pfam" id="PF12698"/>
    </source>
</evidence>
<evidence type="ECO:0000256" key="2">
    <source>
        <dbReference type="ARBA" id="ARBA00022692"/>
    </source>
</evidence>
<dbReference type="InterPro" id="IPR013525">
    <property type="entry name" value="ABC2_TM"/>
</dbReference>
<dbReference type="PANTHER" id="PTHR43077">
    <property type="entry name" value="TRANSPORT PERMEASE YVFS-RELATED"/>
    <property type="match status" value="1"/>
</dbReference>
<feature type="transmembrane region" description="Helical" evidence="5">
    <location>
        <begin position="534"/>
        <end position="554"/>
    </location>
</feature>
<dbReference type="GO" id="GO:0140359">
    <property type="term" value="F:ABC-type transporter activity"/>
    <property type="evidence" value="ECO:0007669"/>
    <property type="project" value="InterPro"/>
</dbReference>
<evidence type="ECO:0000256" key="4">
    <source>
        <dbReference type="ARBA" id="ARBA00023136"/>
    </source>
</evidence>
<dbReference type="Proteomes" id="UP000625033">
    <property type="component" value="Unassembled WGS sequence"/>
</dbReference>
<feature type="transmembrane region" description="Helical" evidence="5">
    <location>
        <begin position="575"/>
        <end position="600"/>
    </location>
</feature>
<dbReference type="NCBIfam" id="TIGR03057">
    <property type="entry name" value="xxxLxxG_by_4"/>
    <property type="match status" value="4"/>
</dbReference>
<keyword evidence="8" id="KW-1185">Reference proteome</keyword>
<dbReference type="Gene3D" id="1.10.287.950">
    <property type="entry name" value="Methyl-accepting chemotaxis protein"/>
    <property type="match status" value="2"/>
</dbReference>
<dbReference type="NCBIfam" id="TIGR03061">
    <property type="entry name" value="pip_yhgE_Nterm"/>
    <property type="match status" value="1"/>
</dbReference>
<organism evidence="7 8">
    <name type="scientific">Zhihengliuella flava</name>
    <dbReference type="NCBI Taxonomy" id="1285193"/>
    <lineage>
        <taxon>Bacteria</taxon>
        <taxon>Bacillati</taxon>
        <taxon>Actinomycetota</taxon>
        <taxon>Actinomycetes</taxon>
        <taxon>Micrococcales</taxon>
        <taxon>Micrococcaceae</taxon>
        <taxon>Zhihengliuella</taxon>
    </lineage>
</organism>
<dbReference type="InterPro" id="IPR017501">
    <property type="entry name" value="Phage_infect_YhgE_C"/>
</dbReference>
<dbReference type="AlphaFoldDB" id="A0A931D9M3"/>
<proteinExistence type="predicted"/>
<dbReference type="SUPFAM" id="SSF58104">
    <property type="entry name" value="Methyl-accepting chemotaxis protein (MCP) signaling domain"/>
    <property type="match status" value="1"/>
</dbReference>
<dbReference type="InterPro" id="IPR011049">
    <property type="entry name" value="Serralysin-like_metalloprot_C"/>
</dbReference>
<evidence type="ECO:0000256" key="5">
    <source>
        <dbReference type="SAM" id="Phobius"/>
    </source>
</evidence>
<feature type="transmembrane region" description="Helical" evidence="5">
    <location>
        <begin position="20"/>
        <end position="41"/>
    </location>
</feature>
<evidence type="ECO:0000313" key="7">
    <source>
        <dbReference type="EMBL" id="MBG6084522.1"/>
    </source>
</evidence>
<dbReference type="GO" id="GO:0016020">
    <property type="term" value="C:membrane"/>
    <property type="evidence" value="ECO:0007669"/>
    <property type="project" value="UniProtKB-SubCell"/>
</dbReference>
<keyword evidence="2 5" id="KW-0812">Transmembrane</keyword>
<comment type="subcellular location">
    <subcellularLocation>
        <location evidence="1">Membrane</location>
        <topology evidence="1">Multi-pass membrane protein</topology>
    </subcellularLocation>
</comment>
<reference evidence="7" key="1">
    <citation type="submission" date="2020-11" db="EMBL/GenBank/DDBJ databases">
        <title>Sequencing the genomes of 1000 actinobacteria strains.</title>
        <authorList>
            <person name="Klenk H.-P."/>
        </authorList>
    </citation>
    <scope>NUCLEOTIDE SEQUENCE</scope>
    <source>
        <strain evidence="7">DSM 26152</strain>
    </source>
</reference>
<dbReference type="Pfam" id="PF12698">
    <property type="entry name" value="ABC2_membrane_3"/>
    <property type="match status" value="1"/>
</dbReference>
<evidence type="ECO:0000256" key="3">
    <source>
        <dbReference type="ARBA" id="ARBA00022989"/>
    </source>
</evidence>
<accession>A0A931D9M3</accession>